<evidence type="ECO:0000256" key="1">
    <source>
        <dbReference type="ARBA" id="ARBA00004123"/>
    </source>
</evidence>
<dbReference type="Gene3D" id="3.20.20.140">
    <property type="entry name" value="Metal-dependent hydrolases"/>
    <property type="match status" value="1"/>
</dbReference>
<dbReference type="GO" id="GO:0003723">
    <property type="term" value="F:RNA binding"/>
    <property type="evidence" value="ECO:0007669"/>
    <property type="project" value="TreeGrafter"/>
</dbReference>
<reference evidence="5" key="1">
    <citation type="submission" date="2025-08" db="UniProtKB">
        <authorList>
            <consortium name="Ensembl"/>
        </authorList>
    </citation>
    <scope>IDENTIFICATION</scope>
</reference>
<evidence type="ECO:0000313" key="5">
    <source>
        <dbReference type="Ensembl" id="ENSNMLP00000027595.1"/>
    </source>
</evidence>
<keyword evidence="3" id="KW-0819">tRNA processing</keyword>
<feature type="compositionally biased region" description="Basic and acidic residues" evidence="4">
    <location>
        <begin position="184"/>
        <end position="193"/>
    </location>
</feature>
<comment type="subcellular location">
    <subcellularLocation>
        <location evidence="1">Nucleus</location>
    </subcellularLocation>
</comment>
<dbReference type="Pfam" id="PF01876">
    <property type="entry name" value="RNase_P_p30"/>
    <property type="match status" value="1"/>
</dbReference>
<dbReference type="InterPro" id="IPR002738">
    <property type="entry name" value="RNase_P_p30"/>
</dbReference>
<dbReference type="InterPro" id="IPR016195">
    <property type="entry name" value="Pol/histidinol_Pase-like"/>
</dbReference>
<dbReference type="SUPFAM" id="SSF89550">
    <property type="entry name" value="PHP domain-like"/>
    <property type="match status" value="1"/>
</dbReference>
<organism evidence="5 6">
    <name type="scientific">Neogobius melanostomus</name>
    <name type="common">round goby</name>
    <dbReference type="NCBI Taxonomy" id="47308"/>
    <lineage>
        <taxon>Eukaryota</taxon>
        <taxon>Metazoa</taxon>
        <taxon>Chordata</taxon>
        <taxon>Craniata</taxon>
        <taxon>Vertebrata</taxon>
        <taxon>Euteleostomi</taxon>
        <taxon>Actinopterygii</taxon>
        <taxon>Neopterygii</taxon>
        <taxon>Teleostei</taxon>
        <taxon>Neoteleostei</taxon>
        <taxon>Acanthomorphata</taxon>
        <taxon>Gobiaria</taxon>
        <taxon>Gobiiformes</taxon>
        <taxon>Gobioidei</taxon>
        <taxon>Gobiidae</taxon>
        <taxon>Benthophilinae</taxon>
        <taxon>Neogobiini</taxon>
        <taxon>Neogobius</taxon>
    </lineage>
</organism>
<proteinExistence type="inferred from homology"/>
<evidence type="ECO:0000256" key="2">
    <source>
        <dbReference type="ARBA" id="ARBA00007331"/>
    </source>
</evidence>
<accession>A0A8C6TZ06</accession>
<comment type="similarity">
    <text evidence="2">Belongs to the eukaryotic/archaeal RNase P protein component 3 family.</text>
</comment>
<protein>
    <submittedName>
        <fullName evidence="5">Uncharacterized protein</fullName>
    </submittedName>
</protein>
<keyword evidence="6" id="KW-1185">Reference proteome</keyword>
<dbReference type="PANTHER" id="PTHR13031:SF0">
    <property type="entry name" value="RIBONUCLEASE P PROTEIN SUBUNIT P30"/>
    <property type="match status" value="1"/>
</dbReference>
<dbReference type="GO" id="GO:0008033">
    <property type="term" value="P:tRNA processing"/>
    <property type="evidence" value="ECO:0007669"/>
    <property type="project" value="UniProtKB-KW"/>
</dbReference>
<feature type="region of interest" description="Disordered" evidence="4">
    <location>
        <begin position="183"/>
        <end position="210"/>
    </location>
</feature>
<dbReference type="Ensembl" id="ENSNMLT00000030828.1">
    <property type="protein sequence ID" value="ENSNMLP00000027595.1"/>
    <property type="gene ID" value="ENSNMLG00000017571.1"/>
</dbReference>
<name>A0A8C6TZ06_9GOBI</name>
<evidence type="ECO:0000256" key="4">
    <source>
        <dbReference type="SAM" id="MobiDB-lite"/>
    </source>
</evidence>
<reference evidence="5" key="2">
    <citation type="submission" date="2025-09" db="UniProtKB">
        <authorList>
            <consortium name="Ensembl"/>
        </authorList>
    </citation>
    <scope>IDENTIFICATION</scope>
</reference>
<evidence type="ECO:0000313" key="6">
    <source>
        <dbReference type="Proteomes" id="UP000694523"/>
    </source>
</evidence>
<dbReference type="PANTHER" id="PTHR13031">
    <property type="entry name" value="RIBONUCLEASE P SUBUNIT P30"/>
    <property type="match status" value="1"/>
</dbReference>
<evidence type="ECO:0000256" key="3">
    <source>
        <dbReference type="ARBA" id="ARBA00022694"/>
    </source>
</evidence>
<dbReference type="AlphaFoldDB" id="A0A8C6TZ06"/>
<sequence>MCFEPDTKKKTPVPCPVPLTELMEELPVVQGRSQPIRVLSRLTIVMSDSSHYSACMTYDVDIICISVSERLPFFYKRAPVYGALERGVVFEVSYAASIRDATRRRYTLSNAMFHSDVCKGKSVIVSSAAVKALELRGPHDVMNLTQLFGLSDRDGRDAVTTNCRAALLHGESRKTAGGIIRTFRRAEEQKEEQSPVAKRSRHDAAETKPV</sequence>
<dbReference type="GO" id="GO:0005655">
    <property type="term" value="C:nucleolar ribonuclease P complex"/>
    <property type="evidence" value="ECO:0007669"/>
    <property type="project" value="TreeGrafter"/>
</dbReference>
<dbReference type="Proteomes" id="UP000694523">
    <property type="component" value="Unplaced"/>
</dbReference>